<dbReference type="RefSeq" id="XP_009018132.1">
    <property type="nucleotide sequence ID" value="XM_009019884.1"/>
</dbReference>
<protein>
    <submittedName>
        <fullName evidence="1 2">Uncharacterized protein</fullName>
    </submittedName>
</protein>
<dbReference type="CTD" id="20204475"/>
<dbReference type="GeneID" id="20204475"/>
<evidence type="ECO:0000313" key="2">
    <source>
        <dbReference type="EnsemblMetazoa" id="HelroP173278"/>
    </source>
</evidence>
<dbReference type="EnsemblMetazoa" id="HelroT173278">
    <property type="protein sequence ID" value="HelroP173278"/>
    <property type="gene ID" value="HelroG173278"/>
</dbReference>
<dbReference type="EMBL" id="AMQM01004497">
    <property type="status" value="NOT_ANNOTATED_CDS"/>
    <property type="molecule type" value="Genomic_DNA"/>
</dbReference>
<dbReference type="InParanoid" id="T1F6M6"/>
<reference evidence="3" key="1">
    <citation type="submission" date="2012-12" db="EMBL/GenBank/DDBJ databases">
        <authorList>
            <person name="Hellsten U."/>
            <person name="Grimwood J."/>
            <person name="Chapman J.A."/>
            <person name="Shapiro H."/>
            <person name="Aerts A."/>
            <person name="Otillar R.P."/>
            <person name="Terry A.Y."/>
            <person name="Boore J.L."/>
            <person name="Simakov O."/>
            <person name="Marletaz F."/>
            <person name="Cho S.-J."/>
            <person name="Edsinger-Gonzales E."/>
            <person name="Havlak P."/>
            <person name="Kuo D.-H."/>
            <person name="Larsson T."/>
            <person name="Lv J."/>
            <person name="Arendt D."/>
            <person name="Savage R."/>
            <person name="Osoegawa K."/>
            <person name="de Jong P."/>
            <person name="Lindberg D.R."/>
            <person name="Seaver E.C."/>
            <person name="Weisblat D.A."/>
            <person name="Putnam N.H."/>
            <person name="Grigoriev I.V."/>
            <person name="Rokhsar D.S."/>
        </authorList>
    </citation>
    <scope>NUCLEOTIDE SEQUENCE</scope>
</reference>
<sequence>MSIITSTRPAHSSKVTLIFIWVSVTSIHNNISGGESLILCYQCESCFIPTNYDVCPVGKGKCLFEHTVYEDNRRETVRRGCVSETFLNHCDEMLEDGMKTFTCRDFKSTVSGDIHFVTPPHIAENTNLLNFSIISDVPSNTEVTVLKSSTATTSTTTTTTTTNNNNNKKPESNVTNLIWRVFKYDKSTKGTSQQQQQ</sequence>
<evidence type="ECO:0000313" key="3">
    <source>
        <dbReference type="Proteomes" id="UP000015101"/>
    </source>
</evidence>
<evidence type="ECO:0000313" key="1">
    <source>
        <dbReference type="EMBL" id="ESO03575.1"/>
    </source>
</evidence>
<dbReference type="AlphaFoldDB" id="T1F6M6"/>
<name>T1F6M6_HELRO</name>
<dbReference type="Proteomes" id="UP000015101">
    <property type="component" value="Unassembled WGS sequence"/>
</dbReference>
<reference evidence="2" key="3">
    <citation type="submission" date="2015-06" db="UniProtKB">
        <authorList>
            <consortium name="EnsemblMetazoa"/>
        </authorList>
    </citation>
    <scope>IDENTIFICATION</scope>
</reference>
<dbReference type="EMBL" id="KB096590">
    <property type="protein sequence ID" value="ESO03575.1"/>
    <property type="molecule type" value="Genomic_DNA"/>
</dbReference>
<gene>
    <name evidence="2" type="primary">20204475</name>
    <name evidence="1" type="ORF">HELRODRAFT_173278</name>
</gene>
<organism evidence="2 3">
    <name type="scientific">Helobdella robusta</name>
    <name type="common">Californian leech</name>
    <dbReference type="NCBI Taxonomy" id="6412"/>
    <lineage>
        <taxon>Eukaryota</taxon>
        <taxon>Metazoa</taxon>
        <taxon>Spiralia</taxon>
        <taxon>Lophotrochozoa</taxon>
        <taxon>Annelida</taxon>
        <taxon>Clitellata</taxon>
        <taxon>Hirudinea</taxon>
        <taxon>Rhynchobdellida</taxon>
        <taxon>Glossiphoniidae</taxon>
        <taxon>Helobdella</taxon>
    </lineage>
</organism>
<keyword evidence="3" id="KW-1185">Reference proteome</keyword>
<reference evidence="1 3" key="2">
    <citation type="journal article" date="2013" name="Nature">
        <title>Insights into bilaterian evolution from three spiralian genomes.</title>
        <authorList>
            <person name="Simakov O."/>
            <person name="Marletaz F."/>
            <person name="Cho S.J."/>
            <person name="Edsinger-Gonzales E."/>
            <person name="Havlak P."/>
            <person name="Hellsten U."/>
            <person name="Kuo D.H."/>
            <person name="Larsson T."/>
            <person name="Lv J."/>
            <person name="Arendt D."/>
            <person name="Savage R."/>
            <person name="Osoegawa K."/>
            <person name="de Jong P."/>
            <person name="Grimwood J."/>
            <person name="Chapman J.A."/>
            <person name="Shapiro H."/>
            <person name="Aerts A."/>
            <person name="Otillar R.P."/>
            <person name="Terry A.Y."/>
            <person name="Boore J.L."/>
            <person name="Grigoriev I.V."/>
            <person name="Lindberg D.R."/>
            <person name="Seaver E.C."/>
            <person name="Weisblat D.A."/>
            <person name="Putnam N.H."/>
            <person name="Rokhsar D.S."/>
        </authorList>
    </citation>
    <scope>NUCLEOTIDE SEQUENCE</scope>
</reference>
<proteinExistence type="predicted"/>
<dbReference type="HOGENOM" id="CLU_1385540_0_0_1"/>
<accession>T1F6M6</accession>
<dbReference type="KEGG" id="hro:HELRODRAFT_173278"/>